<dbReference type="AlphaFoldDB" id="A0A0C4DLH7"/>
<feature type="domain" description="Peroxisomal membrane protein PEX14-like KPWE" evidence="2">
    <location>
        <begin position="241"/>
        <end position="289"/>
    </location>
</feature>
<gene>
    <name evidence="4" type="ORF">MAPG_00620</name>
</gene>
<sequence length="325" mass="35899">MGQLGEYDGVDKLSSPSHPDLVAQTTNLAADRHRRSVCSPHAYCDREDITTAKLFYPLADAKQFFMRLPSMESQPDEQQNQEVFAQFHKYPWRTDLAFLKGLIALLGGVEKLHPDPTHVDLALHARIFYYRKVRQIQIDFSAYKLWLGGNSGNSTPAPDQDVLSALYWAQDRVAAVQGPAPPNPVHAVATFAQKYTLRSPESSDTSLDPPSGPAWQQAAPKLDLRVDRNAVGGSDSGDAAPYPNHFAELIAAVRANKPVPGVREIPDTVVRDPEVKPVGRMAAPRKPWEANIVDSSQLGQTVLQDFEIQQEFPPLNQGEEPESST</sequence>
<feature type="domain" description="PEX14-like helix-turn-helix" evidence="3">
    <location>
        <begin position="82"/>
        <end position="148"/>
    </location>
</feature>
<dbReference type="OMA" id="EPAYPIG"/>
<evidence type="ECO:0000259" key="3">
    <source>
        <dbReference type="Pfam" id="PF25871"/>
    </source>
</evidence>
<dbReference type="EnsemblFungi" id="MAPG_00620T0">
    <property type="protein sequence ID" value="MAPG_00620T0"/>
    <property type="gene ID" value="MAPG_00620"/>
</dbReference>
<dbReference type="PANTHER" id="PTHR36855">
    <property type="entry name" value="CHROMOSOME 10, WHOLE GENOME SHOTGUN SEQUENCE"/>
    <property type="match status" value="1"/>
</dbReference>
<dbReference type="eggNOG" id="ENOG502S7YV">
    <property type="taxonomic scope" value="Eukaryota"/>
</dbReference>
<reference evidence="4" key="3">
    <citation type="submission" date="2011-03" db="EMBL/GenBank/DDBJ databases">
        <title>Annotation of Magnaporthe poae ATCC 64411.</title>
        <authorList>
            <person name="Ma L.-J."/>
            <person name="Dead R."/>
            <person name="Young S.K."/>
            <person name="Zeng Q."/>
            <person name="Gargeya S."/>
            <person name="Fitzgerald M."/>
            <person name="Haas B."/>
            <person name="Abouelleil A."/>
            <person name="Alvarado L."/>
            <person name="Arachchi H.M."/>
            <person name="Berlin A."/>
            <person name="Brown A."/>
            <person name="Chapman S.B."/>
            <person name="Chen Z."/>
            <person name="Dunbar C."/>
            <person name="Freedman E."/>
            <person name="Gearin G."/>
            <person name="Gellesch M."/>
            <person name="Goldberg J."/>
            <person name="Griggs A."/>
            <person name="Gujja S."/>
            <person name="Heiman D."/>
            <person name="Howarth C."/>
            <person name="Larson L."/>
            <person name="Lui A."/>
            <person name="MacDonald P.J.P."/>
            <person name="Mehta T."/>
            <person name="Montmayeur A."/>
            <person name="Murphy C."/>
            <person name="Neiman D."/>
            <person name="Pearson M."/>
            <person name="Priest M."/>
            <person name="Roberts A."/>
            <person name="Saif S."/>
            <person name="Shea T."/>
            <person name="Shenoy N."/>
            <person name="Sisk P."/>
            <person name="Stolte C."/>
            <person name="Sykes S."/>
            <person name="Yandava C."/>
            <person name="Wortman J."/>
            <person name="Nusbaum C."/>
            <person name="Birren B."/>
        </authorList>
    </citation>
    <scope>NUCLEOTIDE SEQUENCE</scope>
    <source>
        <strain evidence="4">ATCC 64411</strain>
    </source>
</reference>
<keyword evidence="6" id="KW-1185">Reference proteome</keyword>
<dbReference type="OrthoDB" id="9936937at2759"/>
<reference evidence="5" key="4">
    <citation type="journal article" date="2015" name="G3 (Bethesda)">
        <title>Genome sequences of three phytopathogenic species of the Magnaporthaceae family of fungi.</title>
        <authorList>
            <person name="Okagaki L.H."/>
            <person name="Nunes C.C."/>
            <person name="Sailsbery J."/>
            <person name="Clay B."/>
            <person name="Brown D."/>
            <person name="John T."/>
            <person name="Oh Y."/>
            <person name="Young N."/>
            <person name="Fitzgerald M."/>
            <person name="Haas B.J."/>
            <person name="Zeng Q."/>
            <person name="Young S."/>
            <person name="Adiconis X."/>
            <person name="Fan L."/>
            <person name="Levin J.Z."/>
            <person name="Mitchell T.K."/>
            <person name="Okubara P.A."/>
            <person name="Farman M.L."/>
            <person name="Kohn L.M."/>
            <person name="Birren B."/>
            <person name="Ma L.-J."/>
            <person name="Dean R.A."/>
        </authorList>
    </citation>
    <scope>NUCLEOTIDE SEQUENCE</scope>
    <source>
        <strain evidence="5">ATCC 64411 / 73-15</strain>
    </source>
</reference>
<dbReference type="STRING" id="644358.A0A0C4DLH7"/>
<protein>
    <submittedName>
        <fullName evidence="4 5">Uncharacterized protein</fullName>
    </submittedName>
</protein>
<dbReference type="Proteomes" id="UP000011715">
    <property type="component" value="Unassembled WGS sequence"/>
</dbReference>
<reference evidence="5" key="5">
    <citation type="submission" date="2015-06" db="UniProtKB">
        <authorList>
            <consortium name="EnsemblFungi"/>
        </authorList>
    </citation>
    <scope>IDENTIFICATION</scope>
    <source>
        <strain evidence="5">ATCC 64411</strain>
    </source>
</reference>
<evidence type="ECO:0000313" key="5">
    <source>
        <dbReference type="EnsemblFungi" id="MAPG_00620T0"/>
    </source>
</evidence>
<dbReference type="PANTHER" id="PTHR36855:SF1">
    <property type="entry name" value="PEROXISOME MEMBRANE ANCHOR PROTEIN PEX14P N-TERMINAL DOMAIN-CONTAINING PROTEIN"/>
    <property type="match status" value="1"/>
</dbReference>
<dbReference type="EMBL" id="ADBL01000149">
    <property type="status" value="NOT_ANNOTATED_CDS"/>
    <property type="molecule type" value="Genomic_DNA"/>
</dbReference>
<evidence type="ECO:0000313" key="4">
    <source>
        <dbReference type="EMBL" id="KLU81534.1"/>
    </source>
</evidence>
<dbReference type="Pfam" id="PF17733">
    <property type="entry name" value="KPWE_dom"/>
    <property type="match status" value="1"/>
</dbReference>
<reference evidence="6" key="2">
    <citation type="submission" date="2010-05" db="EMBL/GenBank/DDBJ databases">
        <title>The genome sequence of Magnaporthe poae strain ATCC 64411.</title>
        <authorList>
            <person name="Ma L.-J."/>
            <person name="Dead R."/>
            <person name="Young S."/>
            <person name="Zeng Q."/>
            <person name="Koehrsen M."/>
            <person name="Alvarado L."/>
            <person name="Berlin A."/>
            <person name="Chapman S.B."/>
            <person name="Chen Z."/>
            <person name="Freedman E."/>
            <person name="Gellesch M."/>
            <person name="Goldberg J."/>
            <person name="Griggs A."/>
            <person name="Gujja S."/>
            <person name="Heilman E.R."/>
            <person name="Heiman D."/>
            <person name="Hepburn T."/>
            <person name="Howarth C."/>
            <person name="Jen D."/>
            <person name="Larson L."/>
            <person name="Mehta T."/>
            <person name="Neiman D."/>
            <person name="Pearson M."/>
            <person name="Roberts A."/>
            <person name="Saif S."/>
            <person name="Shea T."/>
            <person name="Shenoy N."/>
            <person name="Sisk P."/>
            <person name="Stolte C."/>
            <person name="Sykes S."/>
            <person name="Walk T."/>
            <person name="White J."/>
            <person name="Yandava C."/>
            <person name="Haas B."/>
            <person name="Nusbaum C."/>
            <person name="Birren B."/>
        </authorList>
    </citation>
    <scope>NUCLEOTIDE SEQUENCE [LARGE SCALE GENOMIC DNA]</scope>
    <source>
        <strain evidence="6">ATCC 64411 / 73-15</strain>
    </source>
</reference>
<feature type="region of interest" description="Disordered" evidence="1">
    <location>
        <begin position="1"/>
        <end position="20"/>
    </location>
</feature>
<evidence type="ECO:0000256" key="1">
    <source>
        <dbReference type="SAM" id="MobiDB-lite"/>
    </source>
</evidence>
<dbReference type="InterPro" id="IPR058841">
    <property type="entry name" value="HTH_76"/>
</dbReference>
<feature type="compositionally biased region" description="Polar residues" evidence="1">
    <location>
        <begin position="199"/>
        <end position="208"/>
    </location>
</feature>
<proteinExistence type="predicted"/>
<dbReference type="Pfam" id="PF25871">
    <property type="entry name" value="HTH_76"/>
    <property type="match status" value="1"/>
</dbReference>
<organism evidence="5 6">
    <name type="scientific">Magnaporthiopsis poae (strain ATCC 64411 / 73-15)</name>
    <name type="common">Kentucky bluegrass fungus</name>
    <name type="synonym">Magnaporthe poae</name>
    <dbReference type="NCBI Taxonomy" id="644358"/>
    <lineage>
        <taxon>Eukaryota</taxon>
        <taxon>Fungi</taxon>
        <taxon>Dikarya</taxon>
        <taxon>Ascomycota</taxon>
        <taxon>Pezizomycotina</taxon>
        <taxon>Sordariomycetes</taxon>
        <taxon>Sordariomycetidae</taxon>
        <taxon>Magnaporthales</taxon>
        <taxon>Magnaporthaceae</taxon>
        <taxon>Magnaporthiopsis</taxon>
    </lineage>
</organism>
<reference evidence="4" key="1">
    <citation type="submission" date="2010-05" db="EMBL/GenBank/DDBJ databases">
        <title>The Genome Sequence of Magnaporthe poae strain ATCC 64411.</title>
        <authorList>
            <consortium name="The Broad Institute Genome Sequencing Platform"/>
            <consortium name="Broad Institute Genome Sequencing Center for Infectious Disease"/>
            <person name="Ma L.-J."/>
            <person name="Dead R."/>
            <person name="Young S."/>
            <person name="Zeng Q."/>
            <person name="Koehrsen M."/>
            <person name="Alvarado L."/>
            <person name="Berlin A."/>
            <person name="Chapman S.B."/>
            <person name="Chen Z."/>
            <person name="Freedman E."/>
            <person name="Gellesch M."/>
            <person name="Goldberg J."/>
            <person name="Griggs A."/>
            <person name="Gujja S."/>
            <person name="Heilman E.R."/>
            <person name="Heiman D."/>
            <person name="Hepburn T."/>
            <person name="Howarth C."/>
            <person name="Jen D."/>
            <person name="Larson L."/>
            <person name="Mehta T."/>
            <person name="Neiman D."/>
            <person name="Pearson M."/>
            <person name="Roberts A."/>
            <person name="Saif S."/>
            <person name="Shea T."/>
            <person name="Shenoy N."/>
            <person name="Sisk P."/>
            <person name="Stolte C."/>
            <person name="Sykes S."/>
            <person name="Walk T."/>
            <person name="White J."/>
            <person name="Yandava C."/>
            <person name="Haas B."/>
            <person name="Nusbaum C."/>
            <person name="Birren B."/>
        </authorList>
    </citation>
    <scope>NUCLEOTIDE SEQUENCE</scope>
    <source>
        <strain evidence="4">ATCC 64411</strain>
    </source>
</reference>
<dbReference type="InterPro" id="IPR040554">
    <property type="entry name" value="KPWE_PEX14_dom"/>
</dbReference>
<dbReference type="EMBL" id="GL876966">
    <property type="protein sequence ID" value="KLU81534.1"/>
    <property type="molecule type" value="Genomic_DNA"/>
</dbReference>
<evidence type="ECO:0000259" key="2">
    <source>
        <dbReference type="Pfam" id="PF17733"/>
    </source>
</evidence>
<name>A0A0C4DLH7_MAGP6</name>
<evidence type="ECO:0000313" key="6">
    <source>
        <dbReference type="Proteomes" id="UP000011715"/>
    </source>
</evidence>
<feature type="region of interest" description="Disordered" evidence="1">
    <location>
        <begin position="199"/>
        <end position="218"/>
    </location>
</feature>
<dbReference type="VEuPathDB" id="FungiDB:MAPG_00620"/>
<accession>A0A0C4DLH7</accession>